<dbReference type="SUPFAM" id="SSF55961">
    <property type="entry name" value="Bet v1-like"/>
    <property type="match status" value="1"/>
</dbReference>
<dbReference type="PANTHER" id="PTHR38588">
    <property type="entry name" value="BLL0334 PROTEIN"/>
    <property type="match status" value="1"/>
</dbReference>
<evidence type="ECO:0000313" key="1">
    <source>
        <dbReference type="EMBL" id="TQM54653.1"/>
    </source>
</evidence>
<proteinExistence type="predicted"/>
<organism evidence="1 2">
    <name type="scientific">Humibacillus xanthopallidus</name>
    <dbReference type="NCBI Taxonomy" id="412689"/>
    <lineage>
        <taxon>Bacteria</taxon>
        <taxon>Bacillati</taxon>
        <taxon>Actinomycetota</taxon>
        <taxon>Actinomycetes</taxon>
        <taxon>Micrococcales</taxon>
        <taxon>Intrasporangiaceae</taxon>
        <taxon>Humibacillus</taxon>
    </lineage>
</organism>
<protein>
    <submittedName>
        <fullName evidence="1">Carbon monoxide dehydrogenase subunit G</fullName>
    </submittedName>
</protein>
<name>A0A543H8R1_9MICO</name>
<evidence type="ECO:0000313" key="2">
    <source>
        <dbReference type="Proteomes" id="UP000316747"/>
    </source>
</evidence>
<dbReference type="InterPro" id="IPR023393">
    <property type="entry name" value="START-like_dom_sf"/>
</dbReference>
<dbReference type="Gene3D" id="3.30.530.20">
    <property type="match status" value="1"/>
</dbReference>
<dbReference type="AlphaFoldDB" id="A0A543H8R1"/>
<dbReference type="Proteomes" id="UP000316747">
    <property type="component" value="Unassembled WGS sequence"/>
</dbReference>
<comment type="caution">
    <text evidence="1">The sequence shown here is derived from an EMBL/GenBank/DDBJ whole genome shotgun (WGS) entry which is preliminary data.</text>
</comment>
<accession>A0A543H8R1</accession>
<keyword evidence="2" id="KW-1185">Reference proteome</keyword>
<dbReference type="EMBL" id="VFPM01000006">
    <property type="protein sequence ID" value="TQM54653.1"/>
    <property type="molecule type" value="Genomic_DNA"/>
</dbReference>
<reference evidence="1 2" key="1">
    <citation type="submission" date="2019-06" db="EMBL/GenBank/DDBJ databases">
        <title>Genome sequencing of plant associated microbes to promote plant fitness in Sorghum bicolor and Oryza sativa.</title>
        <authorList>
            <person name="Coleman-Derr D."/>
        </authorList>
    </citation>
    <scope>NUCLEOTIDE SEQUENCE [LARGE SCALE GENOMIC DNA]</scope>
    <source>
        <strain evidence="1 2">KV-663</strain>
    </source>
</reference>
<sequence>MRLSHSQVLDAPIEHVWANFMDLEVVGRCFPGATVTEVEGDDFVGNIRSRLGPLTVWFDGAGSLTERLTDTHRARIEATGHERHGLGKATIAVAVVLSQAEGHTEERPATRARMTTDLHFYGSALEVGRGLVQRASDPLVERFLHRMASPDAATAPGEDDGDAVDLWRSATDLLGSFTGRRRRRS</sequence>
<dbReference type="Pfam" id="PF06240">
    <property type="entry name" value="COXG"/>
    <property type="match status" value="1"/>
</dbReference>
<gene>
    <name evidence="1" type="ORF">FBY41_4691</name>
</gene>
<dbReference type="PANTHER" id="PTHR38588:SF1">
    <property type="entry name" value="BLL0334 PROTEIN"/>
    <property type="match status" value="1"/>
</dbReference>
<dbReference type="InterPro" id="IPR010419">
    <property type="entry name" value="CO_DH_gsu"/>
</dbReference>
<dbReference type="RefSeq" id="WP_185749231.1">
    <property type="nucleotide sequence ID" value="NZ_VFPM01000006.1"/>
</dbReference>